<comment type="caution">
    <text evidence="3">The sequence shown here is derived from an EMBL/GenBank/DDBJ whole genome shotgun (WGS) entry which is preliminary data.</text>
</comment>
<dbReference type="InterPro" id="IPR051122">
    <property type="entry name" value="SDR_DHRS6-like"/>
</dbReference>
<evidence type="ECO:0000313" key="4">
    <source>
        <dbReference type="Proteomes" id="UP000282971"/>
    </source>
</evidence>
<comment type="similarity">
    <text evidence="1">Belongs to the short-chain dehydrogenases/reductases (SDR) family.</text>
</comment>
<dbReference type="InterPro" id="IPR020904">
    <property type="entry name" value="Sc_DH/Rdtase_CS"/>
</dbReference>
<dbReference type="CDD" id="cd05233">
    <property type="entry name" value="SDR_c"/>
    <property type="match status" value="1"/>
</dbReference>
<dbReference type="SUPFAM" id="SSF51735">
    <property type="entry name" value="NAD(P)-binding Rossmann-fold domains"/>
    <property type="match status" value="1"/>
</dbReference>
<keyword evidence="2" id="KW-0560">Oxidoreductase</keyword>
<dbReference type="FunFam" id="3.40.50.720:FF:000084">
    <property type="entry name" value="Short-chain dehydrogenase reductase"/>
    <property type="match status" value="1"/>
</dbReference>
<evidence type="ECO:0000256" key="1">
    <source>
        <dbReference type="ARBA" id="ARBA00006484"/>
    </source>
</evidence>
<dbReference type="Gene3D" id="3.40.50.720">
    <property type="entry name" value="NAD(P)-binding Rossmann-like Domain"/>
    <property type="match status" value="1"/>
</dbReference>
<keyword evidence="4" id="KW-1185">Reference proteome</keyword>
<evidence type="ECO:0000256" key="2">
    <source>
        <dbReference type="ARBA" id="ARBA00023002"/>
    </source>
</evidence>
<dbReference type="PANTHER" id="PTHR43477:SF1">
    <property type="entry name" value="DIHYDROANTICAPSIN 7-DEHYDROGENASE"/>
    <property type="match status" value="1"/>
</dbReference>
<dbReference type="GO" id="GO:0016491">
    <property type="term" value="F:oxidoreductase activity"/>
    <property type="evidence" value="ECO:0007669"/>
    <property type="project" value="UniProtKB-KW"/>
</dbReference>
<dbReference type="Pfam" id="PF13561">
    <property type="entry name" value="adh_short_C2"/>
    <property type="match status" value="1"/>
</dbReference>
<dbReference type="PROSITE" id="PS00061">
    <property type="entry name" value="ADH_SHORT"/>
    <property type="match status" value="1"/>
</dbReference>
<evidence type="ECO:0000313" key="3">
    <source>
        <dbReference type="EMBL" id="RVT90830.1"/>
    </source>
</evidence>
<dbReference type="PRINTS" id="PR00080">
    <property type="entry name" value="SDRFAMILY"/>
</dbReference>
<reference evidence="3 4" key="1">
    <citation type="submission" date="2019-01" db="EMBL/GenBank/DDBJ databases">
        <authorList>
            <person name="Chen W.-M."/>
        </authorList>
    </citation>
    <scope>NUCLEOTIDE SEQUENCE [LARGE SCALE GENOMIC DNA]</scope>
    <source>
        <strain evidence="3 4">CCP-7</strain>
    </source>
</reference>
<gene>
    <name evidence="3" type="ORF">EOD43_14880</name>
</gene>
<dbReference type="RefSeq" id="WP_127744846.1">
    <property type="nucleotide sequence ID" value="NZ_SACN01000002.1"/>
</dbReference>
<organism evidence="3 4">
    <name type="scientific">Sphingomonas crocodyli</name>
    <dbReference type="NCBI Taxonomy" id="1979270"/>
    <lineage>
        <taxon>Bacteria</taxon>
        <taxon>Pseudomonadati</taxon>
        <taxon>Pseudomonadota</taxon>
        <taxon>Alphaproteobacteria</taxon>
        <taxon>Sphingomonadales</taxon>
        <taxon>Sphingomonadaceae</taxon>
        <taxon>Sphingomonas</taxon>
    </lineage>
</organism>
<dbReference type="Proteomes" id="UP000282971">
    <property type="component" value="Unassembled WGS sequence"/>
</dbReference>
<proteinExistence type="inferred from homology"/>
<dbReference type="PANTHER" id="PTHR43477">
    <property type="entry name" value="DIHYDROANTICAPSIN 7-DEHYDROGENASE"/>
    <property type="match status" value="1"/>
</dbReference>
<dbReference type="OrthoDB" id="9804774at2"/>
<dbReference type="PRINTS" id="PR00081">
    <property type="entry name" value="GDHRDH"/>
</dbReference>
<sequence length="261" mass="27156">MHDAVDKILPAGPRLAGRKILITGAASGMGRAIAELFAHEGAALALLDVQEGPLNEIAAQTGGTAIKVDLLNEADVVASVHTAEQALGGLDGIVNAAGILRTLPLADTTPDIWRQIHTINLFAPYLIANTALPALRRSGTATIVNIASMGGIETPPMMASYGASKAGLIGLTKGQATEWSPIVRANAICPGSIKTAMTDAIPGYNSPEQIERRRVTIGMERQGTSLEIAYLALFLTSRESGFVNGSIYEINGGRTFAGKAS</sequence>
<protein>
    <submittedName>
        <fullName evidence="3">SDR family oxidoreductase</fullName>
    </submittedName>
</protein>
<dbReference type="InterPro" id="IPR002347">
    <property type="entry name" value="SDR_fam"/>
</dbReference>
<accession>A0A437LZI8</accession>
<dbReference type="EMBL" id="SACN01000002">
    <property type="protein sequence ID" value="RVT90830.1"/>
    <property type="molecule type" value="Genomic_DNA"/>
</dbReference>
<dbReference type="AlphaFoldDB" id="A0A437LZI8"/>
<name>A0A437LZI8_9SPHN</name>
<dbReference type="InterPro" id="IPR036291">
    <property type="entry name" value="NAD(P)-bd_dom_sf"/>
</dbReference>